<feature type="domain" description="Mannosyl-glycoprotein endo-beta-N-acetylglucosamidase-like" evidence="2">
    <location>
        <begin position="277"/>
        <end position="428"/>
    </location>
</feature>
<evidence type="ECO:0000259" key="2">
    <source>
        <dbReference type="SMART" id="SM00047"/>
    </source>
</evidence>
<dbReference type="InterPro" id="IPR002901">
    <property type="entry name" value="MGlyc_endo_b_GlcNAc-like_dom"/>
</dbReference>
<evidence type="ECO:0000313" key="3">
    <source>
        <dbReference type="EMBL" id="MDR6778676.1"/>
    </source>
</evidence>
<evidence type="ECO:0000313" key="4">
    <source>
        <dbReference type="Proteomes" id="UP001266807"/>
    </source>
</evidence>
<feature type="region of interest" description="Disordered" evidence="1">
    <location>
        <begin position="129"/>
        <end position="166"/>
    </location>
</feature>
<dbReference type="SMART" id="SM00047">
    <property type="entry name" value="LYZ2"/>
    <property type="match status" value="1"/>
</dbReference>
<accession>A0ABU1QGB2</accession>
<gene>
    <name evidence="3" type="ORF">J2W98_002953</name>
</gene>
<dbReference type="Proteomes" id="UP001266807">
    <property type="component" value="Unassembled WGS sequence"/>
</dbReference>
<reference evidence="3 4" key="1">
    <citation type="submission" date="2023-07" db="EMBL/GenBank/DDBJ databases">
        <title>Sorghum-associated microbial communities from plants grown in Nebraska, USA.</title>
        <authorList>
            <person name="Schachtman D."/>
        </authorList>
    </citation>
    <scope>NUCLEOTIDE SEQUENCE [LARGE SCALE GENOMIC DNA]</scope>
    <source>
        <strain evidence="3 4">BE143</strain>
    </source>
</reference>
<name>A0ABU1QGB2_9BACL</name>
<keyword evidence="4" id="KW-1185">Reference proteome</keyword>
<evidence type="ECO:0000256" key="1">
    <source>
        <dbReference type="SAM" id="MobiDB-lite"/>
    </source>
</evidence>
<sequence length="455" mass="50955">MKWKEPTFGATPMLKALTTANAHSKAMAFDLAAEQKKQKLNYPDWAQTWMRKYKEDWYTAQANGDEVGMRKAQKLAEGLRSKLREMATFPKWAQEQMQKETIRWMAAEASGNIKEKLAAEKAGRAIREKLGLIDPNPNPNPNPEVPKEDDSKPVQVPPDNSGNDSFEAELAKFPESYRSALLKLHKQHPSWRFIAEETNVDFNSFLKAEMKNGLVCTEVSKYGYSPPWRDSKLKYDNDYNAASPKAVSYFLDPRNFLTESRVFQFLSGKYDKNTQNKEAVNKVLSKSLANKGEVFLKAGGNEASAVFLAAKAMVESGGGTSTLGRGQVPGYIGWYNMYGIGANDGNARIKGAKKAKSENWNSVDSAIIGGGKWINENYIQKGQDTLYSLKWNVNSFKKNGTISKQYATNIMDAYTKADRFSKGLKTVDAPLSFRIPIFKNLPDTAFPEPTQPLSR</sequence>
<comment type="caution">
    <text evidence="3">The sequence shown here is derived from an EMBL/GenBank/DDBJ whole genome shotgun (WGS) entry which is preliminary data.</text>
</comment>
<dbReference type="EMBL" id="JAVDUG010000003">
    <property type="protein sequence ID" value="MDR6778676.1"/>
    <property type="molecule type" value="Genomic_DNA"/>
</dbReference>
<proteinExistence type="predicted"/>
<organism evidence="3 4">
    <name type="scientific">Paenibacillus peoriae</name>
    <dbReference type="NCBI Taxonomy" id="59893"/>
    <lineage>
        <taxon>Bacteria</taxon>
        <taxon>Bacillati</taxon>
        <taxon>Bacillota</taxon>
        <taxon>Bacilli</taxon>
        <taxon>Bacillales</taxon>
        <taxon>Paenibacillaceae</taxon>
        <taxon>Paenibacillus</taxon>
    </lineage>
</organism>
<protein>
    <submittedName>
        <fullName evidence="3">Beta-N-acetylglucosaminidase</fullName>
    </submittedName>
</protein>
<dbReference type="RefSeq" id="WP_076317354.1">
    <property type="nucleotide sequence ID" value="NZ_JAVDUG010000003.1"/>
</dbReference>